<dbReference type="PANTHER" id="PTHR33388">
    <property type="entry name" value="OS01G0212500 PROTEIN"/>
    <property type="match status" value="1"/>
</dbReference>
<evidence type="ECO:0000256" key="2">
    <source>
        <dbReference type="ARBA" id="ARBA00023015"/>
    </source>
</evidence>
<evidence type="ECO:0000313" key="6">
    <source>
        <dbReference type="Proteomes" id="UP000317650"/>
    </source>
</evidence>
<keyword evidence="3" id="KW-0804">Transcription</keyword>
<keyword evidence="6" id="KW-1185">Reference proteome</keyword>
<dbReference type="InterPro" id="IPR040356">
    <property type="entry name" value="SPEAR"/>
</dbReference>
<dbReference type="Proteomes" id="UP000317650">
    <property type="component" value="Chromosome 10"/>
</dbReference>
<comment type="caution">
    <text evidence="5">The sequence shown here is derived from an EMBL/GenBank/DDBJ whole genome shotgun (WGS) entry which is preliminary data.</text>
</comment>
<gene>
    <name evidence="5" type="ORF">C4D60_Mb10t03490</name>
</gene>
<dbReference type="AlphaFoldDB" id="A0A4S8IUD3"/>
<keyword evidence="1" id="KW-0678">Repressor</keyword>
<keyword evidence="2" id="KW-0805">Transcription regulation</keyword>
<feature type="compositionally biased region" description="Basic residues" evidence="4">
    <location>
        <begin position="19"/>
        <end position="29"/>
    </location>
</feature>
<proteinExistence type="predicted"/>
<evidence type="ECO:0000256" key="4">
    <source>
        <dbReference type="SAM" id="MobiDB-lite"/>
    </source>
</evidence>
<dbReference type="PANTHER" id="PTHR33388:SF2">
    <property type="entry name" value="PROTEIN SPOROCYTELESS"/>
    <property type="match status" value="1"/>
</dbReference>
<dbReference type="GO" id="GO:0003700">
    <property type="term" value="F:DNA-binding transcription factor activity"/>
    <property type="evidence" value="ECO:0007669"/>
    <property type="project" value="InterPro"/>
</dbReference>
<evidence type="ECO:0000256" key="1">
    <source>
        <dbReference type="ARBA" id="ARBA00022491"/>
    </source>
</evidence>
<evidence type="ECO:0000256" key="3">
    <source>
        <dbReference type="ARBA" id="ARBA00023163"/>
    </source>
</evidence>
<reference evidence="5 6" key="1">
    <citation type="journal article" date="2019" name="Nat. Plants">
        <title>Genome sequencing of Musa balbisiana reveals subgenome evolution and function divergence in polyploid bananas.</title>
        <authorList>
            <person name="Yao X."/>
        </authorList>
    </citation>
    <scope>NUCLEOTIDE SEQUENCE [LARGE SCALE GENOMIC DNA]</scope>
    <source>
        <strain evidence="6">cv. DH-PKW</strain>
        <tissue evidence="5">Leaves</tissue>
    </source>
</reference>
<evidence type="ECO:0000313" key="5">
    <source>
        <dbReference type="EMBL" id="THU52390.1"/>
    </source>
</evidence>
<feature type="compositionally biased region" description="Pro residues" evidence="4">
    <location>
        <begin position="67"/>
        <end position="80"/>
    </location>
</feature>
<name>A0A4S8IUD3_MUSBA</name>
<accession>A0A4S8IUD3</accession>
<protein>
    <submittedName>
        <fullName evidence="5">Uncharacterized protein</fullName>
    </submittedName>
</protein>
<feature type="region of interest" description="Disordered" evidence="4">
    <location>
        <begin position="1"/>
        <end position="85"/>
    </location>
</feature>
<feature type="compositionally biased region" description="Basic and acidic residues" evidence="4">
    <location>
        <begin position="39"/>
        <end position="48"/>
    </location>
</feature>
<dbReference type="EMBL" id="PYDT01000008">
    <property type="protein sequence ID" value="THU52390.1"/>
    <property type="molecule type" value="Genomic_DNA"/>
</dbReference>
<organism evidence="5 6">
    <name type="scientific">Musa balbisiana</name>
    <name type="common">Banana</name>
    <dbReference type="NCBI Taxonomy" id="52838"/>
    <lineage>
        <taxon>Eukaryota</taxon>
        <taxon>Viridiplantae</taxon>
        <taxon>Streptophyta</taxon>
        <taxon>Embryophyta</taxon>
        <taxon>Tracheophyta</taxon>
        <taxon>Spermatophyta</taxon>
        <taxon>Magnoliopsida</taxon>
        <taxon>Liliopsida</taxon>
        <taxon>Zingiberales</taxon>
        <taxon>Musaceae</taxon>
        <taxon>Musa</taxon>
    </lineage>
</organism>
<sequence length="384" mass="41707">MTPDEQTTGGVPGDGGLRMGKKNKQKKIPQRGLGVAQLEKLRLEEQQKKAAASSSSDPSTQGFGFPIPLPPPPPPPPPQQQQPYFPLATDEGVVRPRVALVVPVNSYPVMSMSPPQPVVQDTSMPVLWNAGDPNACDGEAFAKSFGFHVPPGSDLSNTSCRSRTPMTLVRSIHLSLRCHELLRSTAVLTSPCCLICRRTWHHQRRPWSPLQTKPVRIATTCCLAGEGESESERKSERGSLAGSGHVRFTSTTYPVKLLTPLNSLHLQMQLLVSEETLRVPPVFIPTEATKKMAAFSPCVPSALPPTHHSINPIMVMLVRQESGALCSTPFLRSSLSSSLIELACLLQDERPFYSFIPIGPSSSETATTERRGEAADGIDLNLKL</sequence>